<dbReference type="EMBL" id="OVEO01000012">
    <property type="protein sequence ID" value="SPQ99858.1"/>
    <property type="molecule type" value="Genomic_DNA"/>
</dbReference>
<evidence type="ECO:0000313" key="4">
    <source>
        <dbReference type="EMBL" id="CEP03899.1"/>
    </source>
</evidence>
<keyword evidence="6" id="KW-1185">Reference proteome</keyword>
<keyword evidence="1" id="KW-0677">Repeat</keyword>
<proteinExistence type="predicted"/>
<dbReference type="EMBL" id="CDSF01000155">
    <property type="protein sequence ID" value="CEP03899.1"/>
    <property type="molecule type" value="Genomic_DNA"/>
</dbReference>
<evidence type="ECO:0000313" key="6">
    <source>
        <dbReference type="Proteomes" id="UP000039324"/>
    </source>
</evidence>
<sequence length="268" mass="29787">MTTLGPTTVSLAIMATMLTTFAVAFPDVFEPLNAEVFPMCAMLTTMQNASDVLSYLEGHPWAVNERDAHGRTPLHYALFHDTDHGSNIRMASEERARVVEALCDAYDKDDAYLVDVKDVDGWTPLMLTCMRYPMMRAHIVNLLKMGSCIKTRDTPGPDGKTALHFAVMNPLCDEHTANILLQTLRADCGQNQTEFDVFVMDGNSNNPMHLVANVNVAKFLLGYFGNDYARRKNNDGLTPYETALFRNEDDVASVFFPAHHDAVASDSN</sequence>
<evidence type="ECO:0000313" key="5">
    <source>
        <dbReference type="EMBL" id="SPQ99858.1"/>
    </source>
</evidence>
<accession>A0A0G4J8Z8</accession>
<dbReference type="OrthoDB" id="539213at2759"/>
<evidence type="ECO:0000313" key="7">
    <source>
        <dbReference type="Proteomes" id="UP000290189"/>
    </source>
</evidence>
<dbReference type="SMART" id="SM00248">
    <property type="entry name" value="ANK"/>
    <property type="match status" value="4"/>
</dbReference>
<feature type="chain" id="PRO_5035990878" evidence="3">
    <location>
        <begin position="25"/>
        <end position="268"/>
    </location>
</feature>
<reference evidence="5 7" key="2">
    <citation type="submission" date="2018-03" db="EMBL/GenBank/DDBJ databases">
        <authorList>
            <person name="Fogelqvist J."/>
        </authorList>
    </citation>
    <scope>NUCLEOTIDE SEQUENCE [LARGE SCALE GENOMIC DNA]</scope>
</reference>
<dbReference type="AlphaFoldDB" id="A0A0G4J8Z8"/>
<name>A0A0G4J8Z8_PLABS</name>
<keyword evidence="5" id="KW-0496">Mitochondrion</keyword>
<feature type="signal peptide" evidence="3">
    <location>
        <begin position="1"/>
        <end position="24"/>
    </location>
</feature>
<geneLocation type="mitochondrion" evidence="5"/>
<evidence type="ECO:0000256" key="2">
    <source>
        <dbReference type="ARBA" id="ARBA00023043"/>
    </source>
</evidence>
<evidence type="ECO:0000256" key="3">
    <source>
        <dbReference type="SAM" id="SignalP"/>
    </source>
</evidence>
<keyword evidence="3" id="KW-0732">Signal</keyword>
<keyword evidence="2" id="KW-0040">ANK repeat</keyword>
<dbReference type="PANTHER" id="PTHR24180">
    <property type="entry name" value="CYCLIN-DEPENDENT KINASE INHIBITOR 2C-RELATED"/>
    <property type="match status" value="1"/>
</dbReference>
<gene>
    <name evidence="4" type="ORF">PBRA_003506</name>
    <name evidence="5" type="ORF">PLBR_LOCUS7073</name>
</gene>
<protein>
    <submittedName>
        <fullName evidence="4">Uncharacterized protein</fullName>
    </submittedName>
</protein>
<dbReference type="Gene3D" id="1.25.40.20">
    <property type="entry name" value="Ankyrin repeat-containing domain"/>
    <property type="match status" value="1"/>
</dbReference>
<evidence type="ECO:0000256" key="1">
    <source>
        <dbReference type="ARBA" id="ARBA00022737"/>
    </source>
</evidence>
<organism evidence="4 6">
    <name type="scientific">Plasmodiophora brassicae</name>
    <name type="common">Clubroot disease agent</name>
    <dbReference type="NCBI Taxonomy" id="37360"/>
    <lineage>
        <taxon>Eukaryota</taxon>
        <taxon>Sar</taxon>
        <taxon>Rhizaria</taxon>
        <taxon>Endomyxa</taxon>
        <taxon>Phytomyxea</taxon>
        <taxon>Plasmodiophorida</taxon>
        <taxon>Plasmodiophoridae</taxon>
        <taxon>Plasmodiophora</taxon>
    </lineage>
</organism>
<dbReference type="Pfam" id="PF12796">
    <property type="entry name" value="Ank_2"/>
    <property type="match status" value="1"/>
</dbReference>
<reference evidence="4 6" key="1">
    <citation type="submission" date="2015-02" db="EMBL/GenBank/DDBJ databases">
        <authorList>
            <person name="Chooi Y.-H."/>
        </authorList>
    </citation>
    <scope>NUCLEOTIDE SEQUENCE [LARGE SCALE GENOMIC DNA]</scope>
    <source>
        <strain evidence="4">E3</strain>
    </source>
</reference>
<dbReference type="InterPro" id="IPR051637">
    <property type="entry name" value="Ank_repeat_dom-contain_49"/>
</dbReference>
<dbReference type="InterPro" id="IPR002110">
    <property type="entry name" value="Ankyrin_rpt"/>
</dbReference>
<dbReference type="InterPro" id="IPR036770">
    <property type="entry name" value="Ankyrin_rpt-contain_sf"/>
</dbReference>
<dbReference type="SUPFAM" id="SSF48403">
    <property type="entry name" value="Ankyrin repeat"/>
    <property type="match status" value="1"/>
</dbReference>
<dbReference type="Proteomes" id="UP000039324">
    <property type="component" value="Unassembled WGS sequence"/>
</dbReference>
<dbReference type="Proteomes" id="UP000290189">
    <property type="component" value="Unassembled WGS sequence"/>
</dbReference>
<dbReference type="PANTHER" id="PTHR24180:SF42">
    <property type="entry name" value="FORK-HEAD DOMAIN-CONTAINING PROTEIN"/>
    <property type="match status" value="1"/>
</dbReference>